<evidence type="ECO:0000313" key="4">
    <source>
        <dbReference type="EMBL" id="GAF09310.1"/>
    </source>
</evidence>
<keyword evidence="5" id="KW-1185">Reference proteome</keyword>
<proteinExistence type="predicted"/>
<keyword evidence="2" id="KW-0812">Transmembrane</keyword>
<evidence type="ECO:0000259" key="3">
    <source>
        <dbReference type="Pfam" id="PF13786"/>
    </source>
</evidence>
<keyword evidence="2" id="KW-1133">Transmembrane helix</keyword>
<evidence type="ECO:0000256" key="2">
    <source>
        <dbReference type="SAM" id="Phobius"/>
    </source>
</evidence>
<dbReference type="STRING" id="1236976.JCM16418_3447"/>
<dbReference type="Proteomes" id="UP000019364">
    <property type="component" value="Unassembled WGS sequence"/>
</dbReference>
<evidence type="ECO:0000313" key="5">
    <source>
        <dbReference type="Proteomes" id="UP000019364"/>
    </source>
</evidence>
<dbReference type="RefSeq" id="WP_036650673.1">
    <property type="nucleotide sequence ID" value="NZ_BAVZ01000011.1"/>
</dbReference>
<accession>W7YEF1</accession>
<protein>
    <recommendedName>
        <fullName evidence="3">DUF4179 domain-containing protein</fullName>
    </recommendedName>
</protein>
<name>W7YEF1_9BACL</name>
<keyword evidence="2" id="KW-0472">Membrane</keyword>
<organism evidence="4 5">
    <name type="scientific">Paenibacillus pini JCM 16418</name>
    <dbReference type="NCBI Taxonomy" id="1236976"/>
    <lineage>
        <taxon>Bacteria</taxon>
        <taxon>Bacillati</taxon>
        <taxon>Bacillota</taxon>
        <taxon>Bacilli</taxon>
        <taxon>Bacillales</taxon>
        <taxon>Paenibacillaceae</taxon>
        <taxon>Paenibacillus</taxon>
    </lineage>
</organism>
<feature type="region of interest" description="Disordered" evidence="1">
    <location>
        <begin position="369"/>
        <end position="389"/>
    </location>
</feature>
<dbReference type="eggNOG" id="ENOG5030DX0">
    <property type="taxonomic scope" value="Bacteria"/>
</dbReference>
<dbReference type="InterPro" id="IPR025436">
    <property type="entry name" value="DUF4179"/>
</dbReference>
<feature type="domain" description="DUF4179" evidence="3">
    <location>
        <begin position="12"/>
        <end position="104"/>
    </location>
</feature>
<dbReference type="EMBL" id="BAVZ01000011">
    <property type="protein sequence ID" value="GAF09310.1"/>
    <property type="molecule type" value="Genomic_DNA"/>
</dbReference>
<dbReference type="Pfam" id="PF13786">
    <property type="entry name" value="DUF4179"/>
    <property type="match status" value="1"/>
</dbReference>
<evidence type="ECO:0000256" key="1">
    <source>
        <dbReference type="SAM" id="MobiDB-lite"/>
    </source>
</evidence>
<reference evidence="4 5" key="1">
    <citation type="journal article" date="2014" name="Genome Announc.">
        <title>Draft Genome Sequence of Paenibacillus pini JCM 16418T, Isolated from the Rhizosphere of Pine Tree.</title>
        <authorList>
            <person name="Yuki M."/>
            <person name="Oshima K."/>
            <person name="Suda W."/>
            <person name="Oshida Y."/>
            <person name="Kitamura K."/>
            <person name="Iida Y."/>
            <person name="Hattori M."/>
            <person name="Ohkuma M."/>
        </authorList>
    </citation>
    <scope>NUCLEOTIDE SEQUENCE [LARGE SCALE GENOMIC DNA]</scope>
    <source>
        <strain evidence="4 5">JCM 16418</strain>
    </source>
</reference>
<feature type="compositionally biased region" description="Polar residues" evidence="1">
    <location>
        <begin position="373"/>
        <end position="383"/>
    </location>
</feature>
<dbReference type="AlphaFoldDB" id="W7YEF1"/>
<gene>
    <name evidence="4" type="ORF">JCM16418_3447</name>
</gene>
<feature type="transmembrane region" description="Helical" evidence="2">
    <location>
        <begin position="7"/>
        <end position="25"/>
    </location>
</feature>
<comment type="caution">
    <text evidence="4">The sequence shown here is derived from an EMBL/GenBank/DDBJ whole genome shotgun (WGS) entry which is preliminary data.</text>
</comment>
<sequence length="433" mass="48320">MKRTYTFGVSALIVAAAAIFIIFSISGSPFKALKEDAVQTASANSVSDFESFRSIAQRDQGFAAALEQGLMKPIKQGVEKNGYRMDVAGAVTDGRRAYVMYSFQNHTDSDVIPIVDAIIFGETETPSIGAEICIAMGNNVVSSGQTSYFVFKTDLLSSADYKKDAQFSIKLWNNATSKYQKVLNVKFDLEPNLLKDKERVFNTEGTMKVDGQNIKVKQVSFTPLNTYVDLEYDKNNDKQIFKMINPVLIGEKGDHIEKLYYPEYMPTLDPSKTTLVFKTNKFDQLDSASLKVFGIGAVKKDQLKVVVDINKKQIVEAPDDNFTIIQPDEKVGEGEMIFQHRLENAQVADSIGMWLDDSYTDAAGEEHKRLPSVNVSHGGTTTSSKEDTQVDETAYNFGKEALNYPQPLTIGVKRYWIPIMETQTQELLSKNKN</sequence>